<evidence type="ECO:0000313" key="2">
    <source>
        <dbReference type="Proteomes" id="UP000772181"/>
    </source>
</evidence>
<name>A0A933GNG2_UNCTE</name>
<gene>
    <name evidence="1" type="ORF">HY730_09815</name>
</gene>
<dbReference type="EMBL" id="JACQWF010000424">
    <property type="protein sequence ID" value="MBI4596651.1"/>
    <property type="molecule type" value="Genomic_DNA"/>
</dbReference>
<comment type="caution">
    <text evidence="1">The sequence shown here is derived from an EMBL/GenBank/DDBJ whole genome shotgun (WGS) entry which is preliminary data.</text>
</comment>
<organism evidence="1 2">
    <name type="scientific">Tectimicrobiota bacterium</name>
    <dbReference type="NCBI Taxonomy" id="2528274"/>
    <lineage>
        <taxon>Bacteria</taxon>
        <taxon>Pseudomonadati</taxon>
        <taxon>Nitrospinota/Tectimicrobiota group</taxon>
        <taxon>Candidatus Tectimicrobiota</taxon>
    </lineage>
</organism>
<dbReference type="Proteomes" id="UP000772181">
    <property type="component" value="Unassembled WGS sequence"/>
</dbReference>
<protein>
    <submittedName>
        <fullName evidence="1">Aspartyl protease</fullName>
    </submittedName>
</protein>
<evidence type="ECO:0000313" key="1">
    <source>
        <dbReference type="EMBL" id="MBI4596651.1"/>
    </source>
</evidence>
<dbReference type="Pfam" id="PF13650">
    <property type="entry name" value="Asp_protease_2"/>
    <property type="match status" value="1"/>
</dbReference>
<dbReference type="Gene3D" id="2.40.70.10">
    <property type="entry name" value="Acid Proteases"/>
    <property type="match status" value="1"/>
</dbReference>
<accession>A0A933GNG2</accession>
<keyword evidence="1" id="KW-0378">Hydrolase</keyword>
<keyword evidence="1" id="KW-0645">Protease</keyword>
<dbReference type="GO" id="GO:0008233">
    <property type="term" value="F:peptidase activity"/>
    <property type="evidence" value="ECO:0007669"/>
    <property type="project" value="UniProtKB-KW"/>
</dbReference>
<reference evidence="1" key="1">
    <citation type="submission" date="2020-07" db="EMBL/GenBank/DDBJ databases">
        <title>Huge and variable diversity of episymbiotic CPR bacteria and DPANN archaea in groundwater ecosystems.</title>
        <authorList>
            <person name="He C.Y."/>
            <person name="Keren R."/>
            <person name="Whittaker M."/>
            <person name="Farag I.F."/>
            <person name="Doudna J."/>
            <person name="Cate J.H.D."/>
            <person name="Banfield J.F."/>
        </authorList>
    </citation>
    <scope>NUCLEOTIDE SEQUENCE</scope>
    <source>
        <strain evidence="1">NC_groundwater_1482_Ag_S-0.65um_47_24</strain>
    </source>
</reference>
<sequence>MGLIYLEIEMGNPANPEATEKIEFLVDSGIICSVVPAAVLEKLGIRPIGKQEFRLANGSKIERRKGIALFKYGERIGGADVIFGEEGDSNLLGAFTLEALGLALDPLRRELKPLPMVLALARY</sequence>
<proteinExistence type="predicted"/>
<dbReference type="GO" id="GO:0006508">
    <property type="term" value="P:proteolysis"/>
    <property type="evidence" value="ECO:0007669"/>
    <property type="project" value="UniProtKB-KW"/>
</dbReference>
<dbReference type="InterPro" id="IPR021109">
    <property type="entry name" value="Peptidase_aspartic_dom_sf"/>
</dbReference>
<dbReference type="AlphaFoldDB" id="A0A933GNG2"/>